<protein>
    <recommendedName>
        <fullName evidence="4">CehA/McbA family metallohydrolase</fullName>
    </recommendedName>
</protein>
<evidence type="ECO:0000256" key="1">
    <source>
        <dbReference type="SAM" id="Coils"/>
    </source>
</evidence>
<dbReference type="AlphaFoldDB" id="A0A327WXX2"/>
<evidence type="ECO:0008006" key="4">
    <source>
        <dbReference type="Google" id="ProtNLM"/>
    </source>
</evidence>
<reference evidence="2 3" key="1">
    <citation type="submission" date="2018-06" db="EMBL/GenBank/DDBJ databases">
        <title>Genomic Encyclopedia of Archaeal and Bacterial Type Strains, Phase II (KMG-II): from individual species to whole genera.</title>
        <authorList>
            <person name="Goeker M."/>
        </authorList>
    </citation>
    <scope>NUCLEOTIDE SEQUENCE [LARGE SCALE GENOMIC DNA]</scope>
    <source>
        <strain evidence="2 3">DSM 21851</strain>
    </source>
</reference>
<keyword evidence="1" id="KW-0175">Coiled coil</keyword>
<proteinExistence type="predicted"/>
<dbReference type="RefSeq" id="WP_111629078.1">
    <property type="nucleotide sequence ID" value="NZ_QLMC01000003.1"/>
</dbReference>
<sequence length="551" mass="62002">MGILPVLCRSRGRWQLLLTVLAVLSGFNWAGAQTIRSGQLEVLVTAAGSTQPTPVRVRLTRAGRVVPQLPQQAIGVMYGLWDHADGFGFQPDSSFYVNGRFRLALPPGTYQLSLSKGPEFLDQQHQIVIQTGKTQKKAYRLTRWINMAARGWYSTDGHIHIRRSPREDPLLMSWLQAEDVRVGVLLRMGDFWETYYPQYAFGEQGVYRRDNYLLVSGQEDPRTPELGHALGYGAADKVRYSNEYYYYDNVFDKLHELGGLTGYAHHAETFHGYRGLTLDGLRGKVDMLEILQYCVDETPLRTDHYYHLLDLGFPVTATAGSDFPWCGQDHGHGPAERSARIGNARFYVYTDGPLTNQSWKAGLKAGHTVATSGPMLDFRVNNARPGDRLNLKKGDKLTVSVQAFGHAKQVPLDKLELIGHGKVLASVSKTDAGQSASQLTLNLELDTLTRGVWLAARCFAGPQQAAHTTPVYVTVDGGGFHNPETAERYLKLSESYLQEIEQELEKESHNPEMRLWHYKKGLKTRIAETREVVEGLKKEVREKIKDKRQEK</sequence>
<dbReference type="SUPFAM" id="SSF89550">
    <property type="entry name" value="PHP domain-like"/>
    <property type="match status" value="1"/>
</dbReference>
<dbReference type="NCBIfam" id="NF038032">
    <property type="entry name" value="CehA_McbA_metalo"/>
    <property type="match status" value="1"/>
</dbReference>
<dbReference type="EMBL" id="QLMC01000003">
    <property type="protein sequence ID" value="RAJ98147.1"/>
    <property type="molecule type" value="Genomic_DNA"/>
</dbReference>
<organism evidence="2 3">
    <name type="scientific">Larkinella arboricola</name>
    <dbReference type="NCBI Taxonomy" id="643671"/>
    <lineage>
        <taxon>Bacteria</taxon>
        <taxon>Pseudomonadati</taxon>
        <taxon>Bacteroidota</taxon>
        <taxon>Cytophagia</taxon>
        <taxon>Cytophagales</taxon>
        <taxon>Spirosomataceae</taxon>
        <taxon>Larkinella</taxon>
    </lineage>
</organism>
<feature type="coiled-coil region" evidence="1">
    <location>
        <begin position="490"/>
        <end position="550"/>
    </location>
</feature>
<dbReference type="Proteomes" id="UP000248790">
    <property type="component" value="Unassembled WGS sequence"/>
</dbReference>
<dbReference type="Gene3D" id="3.20.20.140">
    <property type="entry name" value="Metal-dependent hydrolases"/>
    <property type="match status" value="1"/>
</dbReference>
<comment type="caution">
    <text evidence="2">The sequence shown here is derived from an EMBL/GenBank/DDBJ whole genome shotgun (WGS) entry which is preliminary data.</text>
</comment>
<dbReference type="OrthoDB" id="9812921at2"/>
<accession>A0A327WXX2</accession>
<name>A0A327WXX2_LARAB</name>
<gene>
    <name evidence="2" type="ORF">LX87_03055</name>
</gene>
<keyword evidence="3" id="KW-1185">Reference proteome</keyword>
<evidence type="ECO:0000313" key="3">
    <source>
        <dbReference type="Proteomes" id="UP000248790"/>
    </source>
</evidence>
<evidence type="ECO:0000313" key="2">
    <source>
        <dbReference type="EMBL" id="RAJ98147.1"/>
    </source>
</evidence>
<dbReference type="InterPro" id="IPR016195">
    <property type="entry name" value="Pol/histidinol_Pase-like"/>
</dbReference>